<feature type="region of interest" description="Disordered" evidence="1">
    <location>
        <begin position="47"/>
        <end position="79"/>
    </location>
</feature>
<sequence length="79" mass="8119">MADRAGWWWSCICRCCGTTAEAEIAGDSGCLCPCAPSIADASLPSPASGVVRLPGSDRETTEGLGVDLMADEPLQFGGK</sequence>
<organism evidence="2 3">
    <name type="scientific">Oryza meyeriana var. granulata</name>
    <dbReference type="NCBI Taxonomy" id="110450"/>
    <lineage>
        <taxon>Eukaryota</taxon>
        <taxon>Viridiplantae</taxon>
        <taxon>Streptophyta</taxon>
        <taxon>Embryophyta</taxon>
        <taxon>Tracheophyta</taxon>
        <taxon>Spermatophyta</taxon>
        <taxon>Magnoliopsida</taxon>
        <taxon>Liliopsida</taxon>
        <taxon>Poales</taxon>
        <taxon>Poaceae</taxon>
        <taxon>BOP clade</taxon>
        <taxon>Oryzoideae</taxon>
        <taxon>Oryzeae</taxon>
        <taxon>Oryzinae</taxon>
        <taxon>Oryza</taxon>
        <taxon>Oryza meyeriana</taxon>
    </lineage>
</organism>
<evidence type="ECO:0000313" key="3">
    <source>
        <dbReference type="Proteomes" id="UP000479710"/>
    </source>
</evidence>
<evidence type="ECO:0000313" key="2">
    <source>
        <dbReference type="EMBL" id="KAF0932534.1"/>
    </source>
</evidence>
<gene>
    <name evidence="2" type="ORF">E2562_010419</name>
</gene>
<dbReference type="EMBL" id="SPHZ02000001">
    <property type="protein sequence ID" value="KAF0932534.1"/>
    <property type="molecule type" value="Genomic_DNA"/>
</dbReference>
<proteinExistence type="predicted"/>
<reference evidence="2 3" key="1">
    <citation type="submission" date="2019-11" db="EMBL/GenBank/DDBJ databases">
        <title>Whole genome sequence of Oryza granulata.</title>
        <authorList>
            <person name="Li W."/>
        </authorList>
    </citation>
    <scope>NUCLEOTIDE SEQUENCE [LARGE SCALE GENOMIC DNA]</scope>
    <source>
        <strain evidence="3">cv. Menghai</strain>
        <tissue evidence="2">Leaf</tissue>
    </source>
</reference>
<dbReference type="AlphaFoldDB" id="A0A6G1F6P2"/>
<comment type="caution">
    <text evidence="2">The sequence shown here is derived from an EMBL/GenBank/DDBJ whole genome shotgun (WGS) entry which is preliminary data.</text>
</comment>
<evidence type="ECO:0000256" key="1">
    <source>
        <dbReference type="SAM" id="MobiDB-lite"/>
    </source>
</evidence>
<keyword evidence="3" id="KW-1185">Reference proteome</keyword>
<protein>
    <submittedName>
        <fullName evidence="2">Uncharacterized protein</fullName>
    </submittedName>
</protein>
<dbReference type="Proteomes" id="UP000479710">
    <property type="component" value="Unassembled WGS sequence"/>
</dbReference>
<accession>A0A6G1F6P2</accession>
<name>A0A6G1F6P2_9ORYZ</name>